<sequence length="172" mass="19289">MTWTAPSVPRPRPGSLTADEATLLRGLLDWHRTTLLRKCAGLNGEQLAERSTPPSNLSLLGLVRHMAKVERFWFRSRFAGLPLEKLYSTHEQKDADFEALDPARAEEDYARLLEECRLADAVAAEASLDETFTHDGEVCSLRFVYVHMIGEYARHNGHADLLRERVDGATGA</sequence>
<keyword evidence="2" id="KW-1185">Reference proteome</keyword>
<name>A0A7W7LQI7_9ACTN</name>
<gene>
    <name evidence="1" type="ORF">FHS39_003643</name>
</gene>
<dbReference type="EMBL" id="JACHJH010000005">
    <property type="protein sequence ID" value="MBB4894585.1"/>
    <property type="molecule type" value="Genomic_DNA"/>
</dbReference>
<dbReference type="Gene3D" id="1.20.120.450">
    <property type="entry name" value="dinb family like domain"/>
    <property type="match status" value="1"/>
</dbReference>
<protein>
    <submittedName>
        <fullName evidence="1">Putative damage-inducible protein DinB</fullName>
    </submittedName>
</protein>
<dbReference type="RefSeq" id="WP_184350368.1">
    <property type="nucleotide sequence ID" value="NZ_JACHJH010000005.1"/>
</dbReference>
<dbReference type="SUPFAM" id="SSF109854">
    <property type="entry name" value="DinB/YfiT-like putative metalloenzymes"/>
    <property type="match status" value="1"/>
</dbReference>
<accession>A0A7W7LQI7</accession>
<evidence type="ECO:0000313" key="1">
    <source>
        <dbReference type="EMBL" id="MBB4894585.1"/>
    </source>
</evidence>
<evidence type="ECO:0000313" key="2">
    <source>
        <dbReference type="Proteomes" id="UP000556084"/>
    </source>
</evidence>
<comment type="caution">
    <text evidence="1">The sequence shown here is derived from an EMBL/GenBank/DDBJ whole genome shotgun (WGS) entry which is preliminary data.</text>
</comment>
<dbReference type="InterPro" id="IPR034660">
    <property type="entry name" value="DinB/YfiT-like"/>
</dbReference>
<proteinExistence type="predicted"/>
<organism evidence="1 2">
    <name type="scientific">Streptomyces olivoverticillatus</name>
    <dbReference type="NCBI Taxonomy" id="66427"/>
    <lineage>
        <taxon>Bacteria</taxon>
        <taxon>Bacillati</taxon>
        <taxon>Actinomycetota</taxon>
        <taxon>Actinomycetes</taxon>
        <taxon>Kitasatosporales</taxon>
        <taxon>Streptomycetaceae</taxon>
        <taxon>Streptomyces</taxon>
    </lineage>
</organism>
<dbReference type="InterPro" id="IPR007061">
    <property type="entry name" value="MST-like"/>
</dbReference>
<reference evidence="1 2" key="1">
    <citation type="submission" date="2020-08" db="EMBL/GenBank/DDBJ databases">
        <title>Genomic Encyclopedia of Type Strains, Phase III (KMG-III): the genomes of soil and plant-associated and newly described type strains.</title>
        <authorList>
            <person name="Whitman W."/>
        </authorList>
    </citation>
    <scope>NUCLEOTIDE SEQUENCE [LARGE SCALE GENOMIC DNA]</scope>
    <source>
        <strain evidence="1 2">CECT 3266</strain>
    </source>
</reference>
<dbReference type="Proteomes" id="UP000556084">
    <property type="component" value="Unassembled WGS sequence"/>
</dbReference>
<dbReference type="Pfam" id="PF04978">
    <property type="entry name" value="MST"/>
    <property type="match status" value="1"/>
</dbReference>
<dbReference type="AlphaFoldDB" id="A0A7W7LQI7"/>